<feature type="compositionally biased region" description="Polar residues" evidence="1">
    <location>
        <begin position="224"/>
        <end position="234"/>
    </location>
</feature>
<feature type="region of interest" description="Disordered" evidence="1">
    <location>
        <begin position="335"/>
        <end position="424"/>
    </location>
</feature>
<dbReference type="EMBL" id="JAYGHG010000011">
    <property type="protein sequence ID" value="MEA5581537.1"/>
    <property type="molecule type" value="Genomic_DNA"/>
</dbReference>
<dbReference type="RefSeq" id="WP_323195871.1">
    <property type="nucleotide sequence ID" value="NZ_JAYGHG010000011.1"/>
</dbReference>
<feature type="region of interest" description="Disordered" evidence="1">
    <location>
        <begin position="224"/>
        <end position="305"/>
    </location>
</feature>
<dbReference type="InterPro" id="IPR025569">
    <property type="entry name" value="DUF4335"/>
</dbReference>
<comment type="caution">
    <text evidence="2">The sequence shown here is derived from an EMBL/GenBank/DDBJ whole genome shotgun (WGS) entry which is preliminary data.</text>
</comment>
<proteinExistence type="predicted"/>
<evidence type="ECO:0000256" key="1">
    <source>
        <dbReference type="SAM" id="MobiDB-lite"/>
    </source>
</evidence>
<feature type="compositionally biased region" description="Polar residues" evidence="1">
    <location>
        <begin position="376"/>
        <end position="389"/>
    </location>
</feature>
<sequence length="534" mass="58244">MPPLNSVIRRYTPPTCTLEIWAQSSPLSHLMGKTVIKQLTFELYFDAPQLPEDSKITIRGDRDQLEILCDVVSSYVQDFLQQPPDNFWLTLSEPQDSSKVSHDSQFTDFQQTSLPSPHNLQSFSPQTSQSKIYLQPGNCLTHNLFLGPLANPTSGTVIQLSLLQIFDLATALDEYSTDVMALPNLHQEHKVLRFPTWAPIAAVMVLGVGLLPATWHLAKNNQENQSQIATTSEPEQVETALKPSPSLETPSLQPGTPPDNFTPLQPLESGSQTPIATFPEQPIGTSNSSLLTRSSSPPPSLEDPLFISESKIPEIQNNRQTSASTRIPQTFAIQPDLTASIPGSESIPQRRSLPPRLSSSKDSLSNLSSDPLSAPTSPNNNLNQSSFPSESFLKQPLTEESRNPSINNATEADSNNSLVGRTTVQPGTATSETLAAGSSLFDTPQVAEAREIFKKSWQPPSGLTQTLEYSLIVAADGTIERIYPLNQAARIFFDGAGIPEIGQPFVSANQNAENVRIRVVLSPDGKVQTFPESK</sequence>
<accession>A0ABU5UDC9</accession>
<dbReference type="Pfam" id="PF14233">
    <property type="entry name" value="DUF4335"/>
    <property type="match status" value="1"/>
</dbReference>
<dbReference type="Proteomes" id="UP001302120">
    <property type="component" value="Unassembled WGS sequence"/>
</dbReference>
<reference evidence="2 3" key="1">
    <citation type="submission" date="2023-12" db="EMBL/GenBank/DDBJ databases">
        <title>Baltic Sea Cyanobacteria.</title>
        <authorList>
            <person name="Delbaje E."/>
            <person name="Fewer D.P."/>
            <person name="Shishido T.K."/>
        </authorList>
    </citation>
    <scope>NUCLEOTIDE SEQUENCE [LARGE SCALE GENOMIC DNA]</scope>
    <source>
        <strain evidence="2 3">UHCC-0300</strain>
    </source>
</reference>
<feature type="compositionally biased region" description="Polar residues" evidence="1">
    <location>
        <begin position="403"/>
        <end position="424"/>
    </location>
</feature>
<evidence type="ECO:0000313" key="3">
    <source>
        <dbReference type="Proteomes" id="UP001302120"/>
    </source>
</evidence>
<keyword evidence="3" id="KW-1185">Reference proteome</keyword>
<feature type="compositionally biased region" description="Low complexity" evidence="1">
    <location>
        <begin position="346"/>
        <end position="375"/>
    </location>
</feature>
<organism evidence="2 3">
    <name type="scientific">Nodularia harveyana UHCC-0300</name>
    <dbReference type="NCBI Taxonomy" id="2974287"/>
    <lineage>
        <taxon>Bacteria</taxon>
        <taxon>Bacillati</taxon>
        <taxon>Cyanobacteriota</taxon>
        <taxon>Cyanophyceae</taxon>
        <taxon>Nostocales</taxon>
        <taxon>Nodulariaceae</taxon>
        <taxon>Nodularia</taxon>
    </lineage>
</organism>
<gene>
    <name evidence="2" type="ORF">VB620_09310</name>
</gene>
<protein>
    <submittedName>
        <fullName evidence="2">DUF4335 domain-containing protein</fullName>
    </submittedName>
</protein>
<feature type="compositionally biased region" description="Low complexity" evidence="1">
    <location>
        <begin position="286"/>
        <end position="295"/>
    </location>
</feature>
<evidence type="ECO:0000313" key="2">
    <source>
        <dbReference type="EMBL" id="MEA5581537.1"/>
    </source>
</evidence>
<name>A0ABU5UDC9_9CYAN</name>